<dbReference type="SUPFAM" id="SSF53474">
    <property type="entry name" value="alpha/beta-Hydrolases"/>
    <property type="match status" value="1"/>
</dbReference>
<dbReference type="InterPro" id="IPR000073">
    <property type="entry name" value="AB_hydrolase_1"/>
</dbReference>
<dbReference type="PANTHER" id="PTHR43798:SF33">
    <property type="entry name" value="HYDROLASE, PUTATIVE (AFU_ORTHOLOGUE AFUA_2G14860)-RELATED"/>
    <property type="match status" value="1"/>
</dbReference>
<gene>
    <name evidence="2" type="primary">bioH</name>
    <name evidence="2" type="ORF">MACH16_24110</name>
</gene>
<organism evidence="2 3">
    <name type="scientific">Marinomonas pontica</name>
    <dbReference type="NCBI Taxonomy" id="264739"/>
    <lineage>
        <taxon>Bacteria</taxon>
        <taxon>Pseudomonadati</taxon>
        <taxon>Pseudomonadota</taxon>
        <taxon>Gammaproteobacteria</taxon>
        <taxon>Oceanospirillales</taxon>
        <taxon>Oceanospirillaceae</taxon>
        <taxon>Marinomonas</taxon>
    </lineage>
</organism>
<feature type="domain" description="AB hydrolase-1" evidence="1">
    <location>
        <begin position="18"/>
        <end position="255"/>
    </location>
</feature>
<name>A0ABM8FGZ9_9GAMM</name>
<dbReference type="Proteomes" id="UP001307608">
    <property type="component" value="Chromosome"/>
</dbReference>
<dbReference type="PANTHER" id="PTHR43798">
    <property type="entry name" value="MONOACYLGLYCEROL LIPASE"/>
    <property type="match status" value="1"/>
</dbReference>
<sequence>MRARIETEAFGNPSDQAIFLVSGWAMPKEVMRAFALRLSQRFYVVMANLPGVSLDEQWISRSRIGPNYDIDALSEQLIDVAPADAWWIGWSLGGMVSVYVAARRSSQVLGLVTLSASPSFIQRENWPNGMSVDDFEAFSSLVDTSPEQGLQRFVMLQAKGAKNERALIKQLQSFLPINTLNRSALVGGLRLLKSLDVRREWSLLDLPNLHLLGGKDRLVSAETVTQQTDVNPLQQCVVLPHCAHQSFIEDEDACVQQIESFIDANTP</sequence>
<reference evidence="2 3" key="1">
    <citation type="submission" date="2023-01" db="EMBL/GenBank/DDBJ databases">
        <title>Complete genome sequence of Marinomonas pontica strain 200518_36.</title>
        <authorList>
            <person name="Ueki S."/>
            <person name="Gajardo G."/>
            <person name="Maruyama F."/>
        </authorList>
    </citation>
    <scope>NUCLEOTIDE SEQUENCE [LARGE SCALE GENOMIC DNA]</scope>
    <source>
        <strain evidence="2 3">200518_36</strain>
    </source>
</reference>
<dbReference type="Pfam" id="PF12697">
    <property type="entry name" value="Abhydrolase_6"/>
    <property type="match status" value="1"/>
</dbReference>
<dbReference type="InterPro" id="IPR050266">
    <property type="entry name" value="AB_hydrolase_sf"/>
</dbReference>
<dbReference type="RefSeq" id="WP_338268350.1">
    <property type="nucleotide sequence ID" value="NZ_AP027271.1"/>
</dbReference>
<accession>A0ABM8FGZ9</accession>
<evidence type="ECO:0000313" key="3">
    <source>
        <dbReference type="Proteomes" id="UP001307608"/>
    </source>
</evidence>
<dbReference type="EMBL" id="AP027271">
    <property type="protein sequence ID" value="BDX03663.1"/>
    <property type="molecule type" value="Genomic_DNA"/>
</dbReference>
<keyword evidence="3" id="KW-1185">Reference proteome</keyword>
<proteinExistence type="predicted"/>
<dbReference type="Gene3D" id="3.40.50.1820">
    <property type="entry name" value="alpha/beta hydrolase"/>
    <property type="match status" value="1"/>
</dbReference>
<evidence type="ECO:0000259" key="1">
    <source>
        <dbReference type="Pfam" id="PF12697"/>
    </source>
</evidence>
<evidence type="ECO:0000313" key="2">
    <source>
        <dbReference type="EMBL" id="BDX03663.1"/>
    </source>
</evidence>
<protein>
    <submittedName>
        <fullName evidence="2">Pimeloyl-[acyl-carrier protein] methyl ester esterase</fullName>
    </submittedName>
</protein>
<dbReference type="InterPro" id="IPR029058">
    <property type="entry name" value="AB_hydrolase_fold"/>
</dbReference>